<proteinExistence type="predicted"/>
<organism evidence="3 4">
    <name type="scientific">Adineta steineri</name>
    <dbReference type="NCBI Taxonomy" id="433720"/>
    <lineage>
        <taxon>Eukaryota</taxon>
        <taxon>Metazoa</taxon>
        <taxon>Spiralia</taxon>
        <taxon>Gnathifera</taxon>
        <taxon>Rotifera</taxon>
        <taxon>Eurotatoria</taxon>
        <taxon>Bdelloidea</taxon>
        <taxon>Adinetida</taxon>
        <taxon>Adinetidae</taxon>
        <taxon>Adineta</taxon>
    </lineage>
</organism>
<name>A0A813XAA9_9BILA</name>
<feature type="region of interest" description="Disordered" evidence="1">
    <location>
        <begin position="77"/>
        <end position="102"/>
    </location>
</feature>
<gene>
    <name evidence="3" type="ORF">IZO911_LOCUS10285</name>
</gene>
<reference evidence="3" key="1">
    <citation type="submission" date="2021-02" db="EMBL/GenBank/DDBJ databases">
        <authorList>
            <person name="Nowell W R."/>
        </authorList>
    </citation>
    <scope>NUCLEOTIDE SEQUENCE</scope>
</reference>
<dbReference type="Proteomes" id="UP000663860">
    <property type="component" value="Unassembled WGS sequence"/>
</dbReference>
<dbReference type="AlphaFoldDB" id="A0A813XAA9"/>
<evidence type="ECO:0000256" key="1">
    <source>
        <dbReference type="SAM" id="MobiDB-lite"/>
    </source>
</evidence>
<accession>A0A813XAA9</accession>
<evidence type="ECO:0000313" key="3">
    <source>
        <dbReference type="EMBL" id="CAF0863990.1"/>
    </source>
</evidence>
<keyword evidence="2" id="KW-0472">Membrane</keyword>
<keyword evidence="2" id="KW-0812">Transmembrane</keyword>
<sequence length="102" mass="11796">MYFLWIGISSTSEKHANRPPIIILPTQSCQGENCQSSRNFVIPLVISLIALILIIILGIFVIWFYLRRRRNRNEKEILKDSSPQSIDQPPKYYETNDTVTTA</sequence>
<feature type="transmembrane region" description="Helical" evidence="2">
    <location>
        <begin position="40"/>
        <end position="66"/>
    </location>
</feature>
<keyword evidence="2" id="KW-1133">Transmembrane helix</keyword>
<dbReference type="EMBL" id="CAJNOE010000074">
    <property type="protein sequence ID" value="CAF0863990.1"/>
    <property type="molecule type" value="Genomic_DNA"/>
</dbReference>
<comment type="caution">
    <text evidence="3">The sequence shown here is derived from an EMBL/GenBank/DDBJ whole genome shotgun (WGS) entry which is preliminary data.</text>
</comment>
<protein>
    <submittedName>
        <fullName evidence="3">Uncharacterized protein</fullName>
    </submittedName>
</protein>
<evidence type="ECO:0000256" key="2">
    <source>
        <dbReference type="SAM" id="Phobius"/>
    </source>
</evidence>
<evidence type="ECO:0000313" key="4">
    <source>
        <dbReference type="Proteomes" id="UP000663860"/>
    </source>
</evidence>